<sequence length="464" mass="53825">MLLKILQTQQAYFYLGCQKDGIVSIWADTCIYHRNKTHSNGSNMSSSRENRYPPRNYHCFMCLFYGLLRYIYDVSYYKESIRNQLYVWEIAYVQRFGQDTIDTLFWTATQPQKPRKHYISFIPLMFIALVYAFLHTLLILLQATTLNVAINAANKALLTIMMSNNFVELKSSVFKKFDKKNLFHVSCSDVRERFHLCALLFIVVVQTMKEYGWKEECFWSLAPECLMIMFVEFMVDWIKHAFITKFNEVSTDVYRDYTTSLAYDLAQSKQKSSSSDHSDWISRRMGFIPLPVGVVIIRVISTSVQIDTIQSVILLILAYISLLSCRILVFVLVMGKGCNLINEHKNKLYEEEFKNEEDKVCDILGPNSKVLDVQKPQPQEIIGNDTFLEKEDLVMTIDSHVRVRKRTITSPQPYCDDRLVNLNFGNTSVEGEKVEIMNSPRTLFVKKSIHIDARSNQTKCNGVA</sequence>
<dbReference type="OrthoDB" id="29023at2759"/>
<gene>
    <name evidence="6" type="ORF">LSAA_6347</name>
</gene>
<dbReference type="PANTHER" id="PTHR13317">
    <property type="entry name" value="TRANSMEMBRANE ANTERIOR POSTERIOR TRANSFORMATION PROTEIN 1 HOMOLOG"/>
    <property type="match status" value="1"/>
</dbReference>
<dbReference type="Pfam" id="PF05346">
    <property type="entry name" value="DUF747"/>
    <property type="match status" value="1"/>
</dbReference>
<dbReference type="Proteomes" id="UP000675881">
    <property type="component" value="Chromosome 2"/>
</dbReference>
<dbReference type="GO" id="GO:0036064">
    <property type="term" value="C:ciliary basal body"/>
    <property type="evidence" value="ECO:0007669"/>
    <property type="project" value="TreeGrafter"/>
</dbReference>
<name>A0A7R8CS41_LEPSM</name>
<dbReference type="InterPro" id="IPR008010">
    <property type="entry name" value="Tatp1"/>
</dbReference>
<keyword evidence="3" id="KW-0812">Transmembrane</keyword>
<keyword evidence="7" id="KW-1185">Reference proteome</keyword>
<comment type="similarity">
    <text evidence="2">Belongs to the TAPT1 family.</text>
</comment>
<accession>A0A7R8CS41</accession>
<dbReference type="EMBL" id="HG994581">
    <property type="protein sequence ID" value="CAF2876100.1"/>
    <property type="molecule type" value="Genomic_DNA"/>
</dbReference>
<dbReference type="GO" id="GO:0045724">
    <property type="term" value="P:positive regulation of cilium assembly"/>
    <property type="evidence" value="ECO:0007669"/>
    <property type="project" value="TreeGrafter"/>
</dbReference>
<organism evidence="6 7">
    <name type="scientific">Lepeophtheirus salmonis</name>
    <name type="common">Salmon louse</name>
    <name type="synonym">Caligus salmonis</name>
    <dbReference type="NCBI Taxonomy" id="72036"/>
    <lineage>
        <taxon>Eukaryota</taxon>
        <taxon>Metazoa</taxon>
        <taxon>Ecdysozoa</taxon>
        <taxon>Arthropoda</taxon>
        <taxon>Crustacea</taxon>
        <taxon>Multicrustacea</taxon>
        <taxon>Hexanauplia</taxon>
        <taxon>Copepoda</taxon>
        <taxon>Siphonostomatoida</taxon>
        <taxon>Caligidae</taxon>
        <taxon>Lepeophtheirus</taxon>
    </lineage>
</organism>
<evidence type="ECO:0000256" key="4">
    <source>
        <dbReference type="ARBA" id="ARBA00022989"/>
    </source>
</evidence>
<evidence type="ECO:0000256" key="5">
    <source>
        <dbReference type="ARBA" id="ARBA00023136"/>
    </source>
</evidence>
<evidence type="ECO:0000313" key="6">
    <source>
        <dbReference type="EMBL" id="CAF2876100.1"/>
    </source>
</evidence>
<keyword evidence="4" id="KW-1133">Transmembrane helix</keyword>
<evidence type="ECO:0000256" key="2">
    <source>
        <dbReference type="ARBA" id="ARBA00008803"/>
    </source>
</evidence>
<proteinExistence type="inferred from homology"/>
<reference evidence="6" key="1">
    <citation type="submission" date="2021-02" db="EMBL/GenBank/DDBJ databases">
        <authorList>
            <person name="Bekaert M."/>
        </authorList>
    </citation>
    <scope>NUCLEOTIDE SEQUENCE</scope>
    <source>
        <strain evidence="6">IoA-00</strain>
    </source>
</reference>
<dbReference type="AlphaFoldDB" id="A0A7R8CS41"/>
<evidence type="ECO:0000256" key="1">
    <source>
        <dbReference type="ARBA" id="ARBA00004141"/>
    </source>
</evidence>
<protein>
    <submittedName>
        <fullName evidence="6">TAPT1</fullName>
    </submittedName>
</protein>
<evidence type="ECO:0000256" key="3">
    <source>
        <dbReference type="ARBA" id="ARBA00022692"/>
    </source>
</evidence>
<keyword evidence="5" id="KW-0472">Membrane</keyword>
<comment type="subcellular location">
    <subcellularLocation>
        <location evidence="1">Membrane</location>
        <topology evidence="1">Multi-pass membrane protein</topology>
    </subcellularLocation>
</comment>
<dbReference type="PANTHER" id="PTHR13317:SF4">
    <property type="entry name" value="TRANSMEMBRANE ANTERIOR POSTERIOR TRANSFORMATION PROTEIN 1 HOMOLOG"/>
    <property type="match status" value="1"/>
</dbReference>
<dbReference type="GO" id="GO:0005789">
    <property type="term" value="C:endoplasmic reticulum membrane"/>
    <property type="evidence" value="ECO:0007669"/>
    <property type="project" value="TreeGrafter"/>
</dbReference>
<evidence type="ECO:0000313" key="7">
    <source>
        <dbReference type="Proteomes" id="UP000675881"/>
    </source>
</evidence>